<accession>C1GAD7</accession>
<keyword evidence="4" id="KW-1185">Reference proteome</keyword>
<dbReference type="Pfam" id="PF02558">
    <property type="entry name" value="ApbA"/>
    <property type="match status" value="1"/>
</dbReference>
<evidence type="ECO:0000259" key="2">
    <source>
        <dbReference type="Pfam" id="PF08546"/>
    </source>
</evidence>
<dbReference type="EMBL" id="KN275960">
    <property type="protein sequence ID" value="EEH48139.2"/>
    <property type="molecule type" value="Genomic_DNA"/>
</dbReference>
<dbReference type="InterPro" id="IPR013328">
    <property type="entry name" value="6PGD_dom2"/>
</dbReference>
<dbReference type="AlphaFoldDB" id="C1GAD7"/>
<dbReference type="Gene3D" id="3.40.50.720">
    <property type="entry name" value="NAD(P)-binding Rossmann-like Domain"/>
    <property type="match status" value="1"/>
</dbReference>
<proteinExistence type="predicted"/>
<dbReference type="RefSeq" id="XP_010759373.1">
    <property type="nucleotide sequence ID" value="XM_010761071.1"/>
</dbReference>
<dbReference type="InterPro" id="IPR008927">
    <property type="entry name" value="6-PGluconate_DH-like_C_sf"/>
</dbReference>
<dbReference type="PANTHER" id="PTHR21708:SF30">
    <property type="entry name" value="2-DEHYDROPANTOATE 2-REDUCTASE-RELATED"/>
    <property type="match status" value="1"/>
</dbReference>
<dbReference type="Pfam" id="PF08546">
    <property type="entry name" value="ApbA_C"/>
    <property type="match status" value="1"/>
</dbReference>
<dbReference type="Proteomes" id="UP000001628">
    <property type="component" value="Unassembled WGS sequence"/>
</dbReference>
<dbReference type="VEuPathDB" id="FungiDB:PADG_04223"/>
<dbReference type="GeneID" id="22583393"/>
<dbReference type="PANTHER" id="PTHR21708">
    <property type="entry name" value="PROBABLE 2-DEHYDROPANTOATE 2-REDUCTASE"/>
    <property type="match status" value="1"/>
</dbReference>
<sequence>MPPNWIFQAELAQERAGRNFLSTYPDCQPYPIQITFLPIQPARSKAEETKRSSWEHGFTIDSVDHGNLTSWRPIVNSVPKAEPSQPFDYVVVTMKTIPELCSIPEIIQPAVTPGHTSIVLIQNGIYIEEDFIKAFPTCVLLSGASYIGAQQRDGHVSHNDRDCMDLGAFRNPSLDASLEKAKLDEFATAYTTSNFVEVRKLDSTAIRQFGSDYSLIRPAMAEVVAIAKADGYDLGKGVIDDMIETAPIELSFRPSMLVDVDKGNPVEAEAILGNALLVARAKGVPTPILDNIYRFLRLIQARLLASRGLIKTPKELPKKDFI</sequence>
<evidence type="ECO:0000259" key="1">
    <source>
        <dbReference type="Pfam" id="PF02558"/>
    </source>
</evidence>
<dbReference type="HOGENOM" id="CLU_031468_2_1_1"/>
<dbReference type="InterPro" id="IPR013332">
    <property type="entry name" value="KPR_N"/>
</dbReference>
<dbReference type="FunCoup" id="C1GAD7">
    <property type="interactions" value="24"/>
</dbReference>
<evidence type="ECO:0000313" key="3">
    <source>
        <dbReference type="EMBL" id="EEH48139.2"/>
    </source>
</evidence>
<organism evidence="3 4">
    <name type="scientific">Paracoccidioides brasiliensis (strain Pb18)</name>
    <dbReference type="NCBI Taxonomy" id="502780"/>
    <lineage>
        <taxon>Eukaryota</taxon>
        <taxon>Fungi</taxon>
        <taxon>Dikarya</taxon>
        <taxon>Ascomycota</taxon>
        <taxon>Pezizomycotina</taxon>
        <taxon>Eurotiomycetes</taxon>
        <taxon>Eurotiomycetidae</taxon>
        <taxon>Onygenales</taxon>
        <taxon>Ajellomycetaceae</taxon>
        <taxon>Paracoccidioides</taxon>
    </lineage>
</organism>
<dbReference type="Gene3D" id="1.10.1040.10">
    <property type="entry name" value="N-(1-d-carboxylethyl)-l-norvaline Dehydrogenase, domain 2"/>
    <property type="match status" value="1"/>
</dbReference>
<gene>
    <name evidence="3" type="ORF">PADG_04223</name>
</gene>
<dbReference type="InterPro" id="IPR051402">
    <property type="entry name" value="KPR-Related"/>
</dbReference>
<dbReference type="FunFam" id="1.10.1040.10:FF:000017">
    <property type="entry name" value="2-dehydropantoate 2-reductase"/>
    <property type="match status" value="1"/>
</dbReference>
<dbReference type="OMA" id="MCAITQL"/>
<evidence type="ECO:0000313" key="4">
    <source>
        <dbReference type="Proteomes" id="UP000001628"/>
    </source>
</evidence>
<name>C1GAD7_PARBD</name>
<dbReference type="OrthoDB" id="3609at2759"/>
<dbReference type="InterPro" id="IPR013752">
    <property type="entry name" value="KPA_reductase"/>
</dbReference>
<dbReference type="InParanoid" id="C1GAD7"/>
<dbReference type="eggNOG" id="ENOG502QWBM">
    <property type="taxonomic scope" value="Eukaryota"/>
</dbReference>
<feature type="domain" description="Ketopantoate reductase N-terminal" evidence="1">
    <location>
        <begin position="55"/>
        <end position="170"/>
    </location>
</feature>
<dbReference type="GO" id="GO:0005737">
    <property type="term" value="C:cytoplasm"/>
    <property type="evidence" value="ECO:0007669"/>
    <property type="project" value="TreeGrafter"/>
</dbReference>
<dbReference type="SUPFAM" id="SSF48179">
    <property type="entry name" value="6-phosphogluconate dehydrogenase C-terminal domain-like"/>
    <property type="match status" value="1"/>
</dbReference>
<dbReference type="KEGG" id="pbn:PADG_04223"/>
<feature type="domain" description="Ketopantoate reductase C-terminal" evidence="2">
    <location>
        <begin position="213"/>
        <end position="300"/>
    </location>
</feature>
<reference evidence="3 4" key="1">
    <citation type="journal article" date="2011" name="PLoS Genet.">
        <title>Comparative genomic analysis of human fungal pathogens causing paracoccidioidomycosis.</title>
        <authorList>
            <person name="Desjardins C.A."/>
            <person name="Champion M.D."/>
            <person name="Holder J.W."/>
            <person name="Muszewska A."/>
            <person name="Goldberg J."/>
            <person name="Bailao A.M."/>
            <person name="Brigido M.M."/>
            <person name="Ferreira M.E."/>
            <person name="Garcia A.M."/>
            <person name="Grynberg M."/>
            <person name="Gujja S."/>
            <person name="Heiman D.I."/>
            <person name="Henn M.R."/>
            <person name="Kodira C.D."/>
            <person name="Leon-Narvaez H."/>
            <person name="Longo L.V."/>
            <person name="Ma L.J."/>
            <person name="Malavazi I."/>
            <person name="Matsuo A.L."/>
            <person name="Morais F.V."/>
            <person name="Pereira M."/>
            <person name="Rodriguez-Brito S."/>
            <person name="Sakthikumar S."/>
            <person name="Salem-Izacc S.M."/>
            <person name="Sykes S.M."/>
            <person name="Teixeira M.M."/>
            <person name="Vallejo M.C."/>
            <person name="Walter M.E."/>
            <person name="Yandava C."/>
            <person name="Young S."/>
            <person name="Zeng Q."/>
            <person name="Zucker J."/>
            <person name="Felipe M.S."/>
            <person name="Goldman G.H."/>
            <person name="Haas B.J."/>
            <person name="McEwen J.G."/>
            <person name="Nino-Vega G."/>
            <person name="Puccia R."/>
            <person name="San-Blas G."/>
            <person name="Soares C.M."/>
            <person name="Birren B.W."/>
            <person name="Cuomo C.A."/>
        </authorList>
    </citation>
    <scope>NUCLEOTIDE SEQUENCE [LARGE SCALE GENOMIC DNA]</scope>
    <source>
        <strain evidence="3 4">Pb18</strain>
    </source>
</reference>
<protein>
    <recommendedName>
        <fullName evidence="5">2-dehydropantoate 2-reductase</fullName>
    </recommendedName>
</protein>
<evidence type="ECO:0008006" key="5">
    <source>
        <dbReference type="Google" id="ProtNLM"/>
    </source>
</evidence>